<proteinExistence type="predicted"/>
<reference evidence="2" key="1">
    <citation type="journal article" date="2021" name="Mol. Plant Microbe Interact.">
        <title>Complete Genome Sequence of the Plant-Pathogenic Fungus Colletotrichum lupini.</title>
        <authorList>
            <person name="Baroncelli R."/>
            <person name="Pensec F."/>
            <person name="Da Lio D."/>
            <person name="Boufleur T."/>
            <person name="Vicente I."/>
            <person name="Sarrocco S."/>
            <person name="Picot A."/>
            <person name="Baraldi E."/>
            <person name="Sukno S."/>
            <person name="Thon M."/>
            <person name="Le Floch G."/>
        </authorList>
    </citation>
    <scope>NUCLEOTIDE SEQUENCE</scope>
    <source>
        <strain evidence="2">IMI 504893</strain>
    </source>
</reference>
<dbReference type="Proteomes" id="UP000830671">
    <property type="component" value="Chromosome 3"/>
</dbReference>
<evidence type="ECO:0000313" key="3">
    <source>
        <dbReference type="Proteomes" id="UP000830671"/>
    </source>
</evidence>
<sequence length="136" mass="15912">MRKRVNVLFSFLVSRSFSCWFLYDGTVMQTSCMNSPTFDPVDWEPVWTITFRPSNVSNNQCSLNTFFASHRTWKPRDGQGLRGEVGNELKKKRGTDLMASWTSTTRCGRNPSKPVRLWRRGRERTDGLEVWNEKRV</sequence>
<keyword evidence="1" id="KW-0732">Signal</keyword>
<organism evidence="2 3">
    <name type="scientific">Colletotrichum lupini</name>
    <dbReference type="NCBI Taxonomy" id="145971"/>
    <lineage>
        <taxon>Eukaryota</taxon>
        <taxon>Fungi</taxon>
        <taxon>Dikarya</taxon>
        <taxon>Ascomycota</taxon>
        <taxon>Pezizomycotina</taxon>
        <taxon>Sordariomycetes</taxon>
        <taxon>Hypocreomycetidae</taxon>
        <taxon>Glomerellales</taxon>
        <taxon>Glomerellaceae</taxon>
        <taxon>Colletotrichum</taxon>
        <taxon>Colletotrichum acutatum species complex</taxon>
    </lineage>
</organism>
<evidence type="ECO:0000313" key="2">
    <source>
        <dbReference type="EMBL" id="UQC80462.1"/>
    </source>
</evidence>
<accession>A0A9Q8SPZ4</accession>
<gene>
    <name evidence="2" type="ORF">CLUP02_05945</name>
</gene>
<keyword evidence="3" id="KW-1185">Reference proteome</keyword>
<feature type="signal peptide" evidence="1">
    <location>
        <begin position="1"/>
        <end position="18"/>
    </location>
</feature>
<feature type="chain" id="PRO_5040123995" description="Secreted protein" evidence="1">
    <location>
        <begin position="19"/>
        <end position="136"/>
    </location>
</feature>
<name>A0A9Q8SPZ4_9PEZI</name>
<dbReference type="KEGG" id="clup:CLUP02_05945"/>
<evidence type="ECO:0008006" key="4">
    <source>
        <dbReference type="Google" id="ProtNLM"/>
    </source>
</evidence>
<evidence type="ECO:0000256" key="1">
    <source>
        <dbReference type="SAM" id="SignalP"/>
    </source>
</evidence>
<dbReference type="GeneID" id="73339960"/>
<dbReference type="EMBL" id="CP019475">
    <property type="protein sequence ID" value="UQC80462.1"/>
    <property type="molecule type" value="Genomic_DNA"/>
</dbReference>
<dbReference type="RefSeq" id="XP_049142093.1">
    <property type="nucleotide sequence ID" value="XM_049284950.1"/>
</dbReference>
<dbReference type="AlphaFoldDB" id="A0A9Q8SPZ4"/>
<protein>
    <recommendedName>
        <fullName evidence="4">Secreted protein</fullName>
    </recommendedName>
</protein>